<keyword evidence="9" id="KW-0732">Signal</keyword>
<evidence type="ECO:0000256" key="3">
    <source>
        <dbReference type="ARBA" id="ARBA00022692"/>
    </source>
</evidence>
<feature type="compositionally biased region" description="Basic and acidic residues" evidence="7">
    <location>
        <begin position="225"/>
        <end position="244"/>
    </location>
</feature>
<dbReference type="EMBL" id="NHZQ01000121">
    <property type="protein sequence ID" value="PSK51812.1"/>
    <property type="molecule type" value="Genomic_DNA"/>
</dbReference>
<feature type="transmembrane region" description="Helical" evidence="8">
    <location>
        <begin position="193"/>
        <end position="216"/>
    </location>
</feature>
<feature type="transmembrane region" description="Helical" evidence="8">
    <location>
        <begin position="60"/>
        <end position="84"/>
    </location>
</feature>
<keyword evidence="4" id="KW-0249">Electron transport</keyword>
<protein>
    <recommendedName>
        <fullName evidence="10">Cytochrome b561 domain-containing protein</fullName>
    </recommendedName>
</protein>
<keyword evidence="12" id="KW-1185">Reference proteome</keyword>
<dbReference type="PANTHER" id="PTHR47797:SF1">
    <property type="entry name" value="CYTOCHROME B561 DOMAIN-CONTAINING PROTEIN-RELATED"/>
    <property type="match status" value="1"/>
</dbReference>
<accession>A0A2P7ZUC8</accession>
<gene>
    <name evidence="11" type="ORF">B9Z65_3079</name>
</gene>
<feature type="transmembrane region" description="Helical" evidence="8">
    <location>
        <begin position="128"/>
        <end position="150"/>
    </location>
</feature>
<organism evidence="11 12">
    <name type="scientific">Elsinoe australis</name>
    <dbReference type="NCBI Taxonomy" id="40998"/>
    <lineage>
        <taxon>Eukaryota</taxon>
        <taxon>Fungi</taxon>
        <taxon>Dikarya</taxon>
        <taxon>Ascomycota</taxon>
        <taxon>Pezizomycotina</taxon>
        <taxon>Dothideomycetes</taxon>
        <taxon>Dothideomycetidae</taxon>
        <taxon>Myriangiales</taxon>
        <taxon>Elsinoaceae</taxon>
        <taxon>Elsinoe</taxon>
    </lineage>
</organism>
<evidence type="ECO:0000256" key="7">
    <source>
        <dbReference type="SAM" id="MobiDB-lite"/>
    </source>
</evidence>
<dbReference type="Pfam" id="PF03188">
    <property type="entry name" value="Cytochrom_B561"/>
    <property type="match status" value="1"/>
</dbReference>
<evidence type="ECO:0000256" key="9">
    <source>
        <dbReference type="SAM" id="SignalP"/>
    </source>
</evidence>
<sequence>MTIIDKRALLLAAAFAATTYAQGPGGYGGGGYGGRGGDSDEAEDAQEDFREMMQRRSRLLLAHGVMMSLAFAFMMPFGSTIIRLFKFAGTAWIHGIWQITAYVVALAGFGIGVWYAYIEGYLQEAHPIIGIIVIAMLFLQPLGGFLAHLWFKRKQRRNAFGAVHRWNGRIFVTLGAINGGLGIQLTGSRRTWVVAYSVVAAFFFALWYGVSLLDWVRNRRKAGKVTRESEEKALSREGRGSDAS</sequence>
<proteinExistence type="predicted"/>
<evidence type="ECO:0000313" key="11">
    <source>
        <dbReference type="EMBL" id="PSK51812.1"/>
    </source>
</evidence>
<evidence type="ECO:0000256" key="5">
    <source>
        <dbReference type="ARBA" id="ARBA00022989"/>
    </source>
</evidence>
<keyword evidence="5 8" id="KW-1133">Transmembrane helix</keyword>
<evidence type="ECO:0000259" key="10">
    <source>
        <dbReference type="SMART" id="SM00665"/>
    </source>
</evidence>
<comment type="caution">
    <text evidence="11">The sequence shown here is derived from an EMBL/GenBank/DDBJ whole genome shotgun (WGS) entry which is preliminary data.</text>
</comment>
<evidence type="ECO:0000313" key="12">
    <source>
        <dbReference type="Proteomes" id="UP000243723"/>
    </source>
</evidence>
<dbReference type="STRING" id="40998.A0A2P7ZUC8"/>
<name>A0A2P7ZUC8_9PEZI</name>
<comment type="subcellular location">
    <subcellularLocation>
        <location evidence="1">Membrane</location>
    </subcellularLocation>
</comment>
<dbReference type="GO" id="GO:0016020">
    <property type="term" value="C:membrane"/>
    <property type="evidence" value="ECO:0007669"/>
    <property type="project" value="UniProtKB-SubCell"/>
</dbReference>
<feature type="transmembrane region" description="Helical" evidence="8">
    <location>
        <begin position="96"/>
        <end position="116"/>
    </location>
</feature>
<dbReference type="AlphaFoldDB" id="A0A2P7ZUC8"/>
<feature type="signal peptide" evidence="9">
    <location>
        <begin position="1"/>
        <end position="21"/>
    </location>
</feature>
<reference evidence="11 12" key="1">
    <citation type="submission" date="2017-05" db="EMBL/GenBank/DDBJ databases">
        <title>Draft genome sequence of Elsinoe australis.</title>
        <authorList>
            <person name="Cheng Q."/>
        </authorList>
    </citation>
    <scope>NUCLEOTIDE SEQUENCE [LARGE SCALE GENOMIC DNA]</scope>
    <source>
        <strain evidence="11 12">NL1</strain>
    </source>
</reference>
<feature type="region of interest" description="Disordered" evidence="7">
    <location>
        <begin position="224"/>
        <end position="244"/>
    </location>
</feature>
<evidence type="ECO:0000256" key="2">
    <source>
        <dbReference type="ARBA" id="ARBA00022448"/>
    </source>
</evidence>
<evidence type="ECO:0000256" key="4">
    <source>
        <dbReference type="ARBA" id="ARBA00022982"/>
    </source>
</evidence>
<evidence type="ECO:0000256" key="8">
    <source>
        <dbReference type="SAM" id="Phobius"/>
    </source>
</evidence>
<dbReference type="SMART" id="SM00665">
    <property type="entry name" value="B561"/>
    <property type="match status" value="1"/>
</dbReference>
<keyword evidence="3 8" id="KW-0812">Transmembrane</keyword>
<dbReference type="CDD" id="cd08760">
    <property type="entry name" value="Cyt_b561_FRRS1_like"/>
    <property type="match status" value="1"/>
</dbReference>
<feature type="chain" id="PRO_5015173824" description="Cytochrome b561 domain-containing protein" evidence="9">
    <location>
        <begin position="22"/>
        <end position="244"/>
    </location>
</feature>
<evidence type="ECO:0000256" key="6">
    <source>
        <dbReference type="ARBA" id="ARBA00023136"/>
    </source>
</evidence>
<dbReference type="Gene3D" id="1.20.120.1770">
    <property type="match status" value="1"/>
</dbReference>
<dbReference type="Proteomes" id="UP000243723">
    <property type="component" value="Unassembled WGS sequence"/>
</dbReference>
<feature type="transmembrane region" description="Helical" evidence="8">
    <location>
        <begin position="170"/>
        <end position="187"/>
    </location>
</feature>
<evidence type="ECO:0000256" key="1">
    <source>
        <dbReference type="ARBA" id="ARBA00004370"/>
    </source>
</evidence>
<dbReference type="OrthoDB" id="19261at2759"/>
<dbReference type="InterPro" id="IPR006593">
    <property type="entry name" value="Cyt_b561/ferric_Rdtase_TM"/>
</dbReference>
<feature type="domain" description="Cytochrome b561" evidence="10">
    <location>
        <begin position="62"/>
        <end position="183"/>
    </location>
</feature>
<keyword evidence="2" id="KW-0813">Transport</keyword>
<keyword evidence="6 8" id="KW-0472">Membrane</keyword>
<dbReference type="PANTHER" id="PTHR47797">
    <property type="entry name" value="DEHYDROGENASE, PUTATIVE (AFU_ORTHOLOGUE AFUA_8G05805)-RELATED"/>
    <property type="match status" value="1"/>
</dbReference>